<protein>
    <submittedName>
        <fullName evidence="1">Glutamate synthase subunit beta</fullName>
    </submittedName>
</protein>
<evidence type="ECO:0000313" key="1">
    <source>
        <dbReference type="EMBL" id="EQD79136.1"/>
    </source>
</evidence>
<dbReference type="PANTHER" id="PTHR43100:SF1">
    <property type="entry name" value="GLUTAMATE SYNTHASE [NADPH] SMALL CHAIN"/>
    <property type="match status" value="1"/>
</dbReference>
<dbReference type="InterPro" id="IPR036188">
    <property type="entry name" value="FAD/NAD-bd_sf"/>
</dbReference>
<sequence>MLAVNDEPVAIKEIERAIVDHGFAEGWIKPHPAPSRTGKRVAVVGSGPAGMAAGQQLARRGHQVVVFEQDDRPGGLLRYGIPDYKLPKGMIDRRLEQMAAEGVEFRCGVAVGRTVTAAELSAEFDAICVAIGARQPRDLP</sequence>
<dbReference type="SUPFAM" id="SSF46548">
    <property type="entry name" value="alpha-helical ferredoxin"/>
    <property type="match status" value="1"/>
</dbReference>
<feature type="non-terminal residue" evidence="1">
    <location>
        <position position="140"/>
    </location>
</feature>
<reference evidence="1" key="2">
    <citation type="journal article" date="2014" name="ISME J.">
        <title>Microbial stratification in low pH oxic and suboxic macroscopic growths along an acid mine drainage.</title>
        <authorList>
            <person name="Mendez-Garcia C."/>
            <person name="Mesa V."/>
            <person name="Sprenger R.R."/>
            <person name="Richter M."/>
            <person name="Diez M.S."/>
            <person name="Solano J."/>
            <person name="Bargiela R."/>
            <person name="Golyshina O.V."/>
            <person name="Manteca A."/>
            <person name="Ramos J.L."/>
            <person name="Gallego J.R."/>
            <person name="Llorente I."/>
            <person name="Martins Dos Santos V.A."/>
            <person name="Jensen O.N."/>
            <person name="Pelaez A.I."/>
            <person name="Sanchez J."/>
            <person name="Ferrer M."/>
        </authorList>
    </citation>
    <scope>NUCLEOTIDE SEQUENCE</scope>
</reference>
<organism evidence="1">
    <name type="scientific">mine drainage metagenome</name>
    <dbReference type="NCBI Taxonomy" id="410659"/>
    <lineage>
        <taxon>unclassified sequences</taxon>
        <taxon>metagenomes</taxon>
        <taxon>ecological metagenomes</taxon>
    </lineage>
</organism>
<dbReference type="Gene3D" id="3.50.50.60">
    <property type="entry name" value="FAD/NAD(P)-binding domain"/>
    <property type="match status" value="1"/>
</dbReference>
<name>T1C104_9ZZZZ</name>
<comment type="caution">
    <text evidence="1">The sequence shown here is derived from an EMBL/GenBank/DDBJ whole genome shotgun (WGS) entry which is preliminary data.</text>
</comment>
<reference evidence="1" key="1">
    <citation type="submission" date="2013-08" db="EMBL/GenBank/DDBJ databases">
        <authorList>
            <person name="Mendez C."/>
            <person name="Richter M."/>
            <person name="Ferrer M."/>
            <person name="Sanchez J."/>
        </authorList>
    </citation>
    <scope>NUCLEOTIDE SEQUENCE</scope>
</reference>
<dbReference type="SUPFAM" id="SSF51971">
    <property type="entry name" value="Nucleotide-binding domain"/>
    <property type="match status" value="1"/>
</dbReference>
<proteinExistence type="predicted"/>
<gene>
    <name evidence="1" type="ORF">B1B_00355</name>
</gene>
<dbReference type="AlphaFoldDB" id="T1C104"/>
<dbReference type="PRINTS" id="PR00419">
    <property type="entry name" value="ADXRDTASE"/>
</dbReference>
<dbReference type="EMBL" id="AUZY01000272">
    <property type="protein sequence ID" value="EQD79136.1"/>
    <property type="molecule type" value="Genomic_DNA"/>
</dbReference>
<dbReference type="Pfam" id="PF13450">
    <property type="entry name" value="NAD_binding_8"/>
    <property type="match status" value="1"/>
</dbReference>
<dbReference type="InterPro" id="IPR051394">
    <property type="entry name" value="Glutamate_Synthase"/>
</dbReference>
<accession>T1C104</accession>
<dbReference type="PANTHER" id="PTHR43100">
    <property type="entry name" value="GLUTAMATE SYNTHASE [NADPH] SMALL CHAIN"/>
    <property type="match status" value="1"/>
</dbReference>